<dbReference type="Pfam" id="PF00860">
    <property type="entry name" value="Xan_ur_permease"/>
    <property type="match status" value="1"/>
</dbReference>
<feature type="transmembrane region" description="Helical" evidence="8">
    <location>
        <begin position="248"/>
        <end position="268"/>
    </location>
</feature>
<feature type="transmembrane region" description="Helical" evidence="8">
    <location>
        <begin position="329"/>
        <end position="348"/>
    </location>
</feature>
<dbReference type="InterPro" id="IPR006042">
    <property type="entry name" value="Xan_ur_permease"/>
</dbReference>
<gene>
    <name evidence="9" type="ORF">KUA55_03270</name>
</gene>
<dbReference type="EMBL" id="JAHUZB010000001">
    <property type="protein sequence ID" value="MBV7389686.1"/>
    <property type="molecule type" value="Genomic_DNA"/>
</dbReference>
<comment type="caution">
    <text evidence="9">The sequence shown here is derived from an EMBL/GenBank/DDBJ whole genome shotgun (WGS) entry which is preliminary data.</text>
</comment>
<keyword evidence="5 8" id="KW-0812">Transmembrane</keyword>
<evidence type="ECO:0000256" key="7">
    <source>
        <dbReference type="ARBA" id="ARBA00023136"/>
    </source>
</evidence>
<feature type="transmembrane region" description="Helical" evidence="8">
    <location>
        <begin position="414"/>
        <end position="438"/>
    </location>
</feature>
<evidence type="ECO:0000256" key="4">
    <source>
        <dbReference type="ARBA" id="ARBA00022475"/>
    </source>
</evidence>
<organism evidence="9 10">
    <name type="scientific">Enterococcus alishanensis</name>
    <dbReference type="NCBI Taxonomy" id="1303817"/>
    <lineage>
        <taxon>Bacteria</taxon>
        <taxon>Bacillati</taxon>
        <taxon>Bacillota</taxon>
        <taxon>Bacilli</taxon>
        <taxon>Lactobacillales</taxon>
        <taxon>Enterococcaceae</taxon>
        <taxon>Enterococcus</taxon>
    </lineage>
</organism>
<reference evidence="9 10" key="1">
    <citation type="submission" date="2021-06" db="EMBL/GenBank/DDBJ databases">
        <title>Enterococcus alishanensis sp. nov., a novel lactic acid bacterium isolated from fresh coffee beans.</title>
        <authorList>
            <person name="Chen Y.-S."/>
        </authorList>
    </citation>
    <scope>NUCLEOTIDE SEQUENCE [LARGE SCALE GENOMIC DNA]</scope>
    <source>
        <strain evidence="9 10">ALS3</strain>
    </source>
</reference>
<keyword evidence="6 8" id="KW-1133">Transmembrane helix</keyword>
<dbReference type="PANTHER" id="PTHR42810:SF2">
    <property type="entry name" value="PURINE PERMEASE C1399.01C-RELATED"/>
    <property type="match status" value="1"/>
</dbReference>
<keyword evidence="3" id="KW-0813">Transport</keyword>
<proteinExistence type="inferred from homology"/>
<keyword evidence="10" id="KW-1185">Reference proteome</keyword>
<evidence type="ECO:0000256" key="5">
    <source>
        <dbReference type="ARBA" id="ARBA00022692"/>
    </source>
</evidence>
<feature type="transmembrane region" description="Helical" evidence="8">
    <location>
        <begin position="205"/>
        <end position="227"/>
    </location>
</feature>
<feature type="transmembrane region" description="Helical" evidence="8">
    <location>
        <begin position="354"/>
        <end position="375"/>
    </location>
</feature>
<dbReference type="Proteomes" id="UP000774130">
    <property type="component" value="Unassembled WGS sequence"/>
</dbReference>
<dbReference type="InterPro" id="IPR006043">
    <property type="entry name" value="NCS2"/>
</dbReference>
<dbReference type="NCBIfam" id="TIGR03173">
    <property type="entry name" value="pbuX"/>
    <property type="match status" value="1"/>
</dbReference>
<accession>A0ABS6T9V3</accession>
<evidence type="ECO:0000313" key="9">
    <source>
        <dbReference type="EMBL" id="MBV7389686.1"/>
    </source>
</evidence>
<feature type="transmembrane region" description="Helical" evidence="8">
    <location>
        <begin position="288"/>
        <end position="308"/>
    </location>
</feature>
<dbReference type="InterPro" id="IPR017588">
    <property type="entry name" value="UacT-like"/>
</dbReference>
<feature type="transmembrane region" description="Helical" evidence="8">
    <location>
        <begin position="142"/>
        <end position="169"/>
    </location>
</feature>
<feature type="transmembrane region" description="Helical" evidence="8">
    <location>
        <begin position="181"/>
        <end position="199"/>
    </location>
</feature>
<dbReference type="NCBIfam" id="NF037981">
    <property type="entry name" value="NCS2_1"/>
    <property type="match status" value="1"/>
</dbReference>
<evidence type="ECO:0000256" key="3">
    <source>
        <dbReference type="ARBA" id="ARBA00022448"/>
    </source>
</evidence>
<dbReference type="PROSITE" id="PS01116">
    <property type="entry name" value="XANTH_URACIL_PERMASE"/>
    <property type="match status" value="1"/>
</dbReference>
<evidence type="ECO:0000256" key="2">
    <source>
        <dbReference type="ARBA" id="ARBA00008821"/>
    </source>
</evidence>
<comment type="subcellular location">
    <subcellularLocation>
        <location evidence="1">Cell membrane</location>
        <topology evidence="1">Multi-pass membrane protein</topology>
    </subcellularLocation>
</comment>
<name>A0ABS6T9V3_9ENTE</name>
<evidence type="ECO:0000256" key="6">
    <source>
        <dbReference type="ARBA" id="ARBA00022989"/>
    </source>
</evidence>
<comment type="similarity">
    <text evidence="2">Belongs to the nucleobase:cation symporter-2 (NCS2) (TC 2.A.40) family.</text>
</comment>
<dbReference type="PANTHER" id="PTHR42810">
    <property type="entry name" value="PURINE PERMEASE C1399.01C-RELATED"/>
    <property type="match status" value="1"/>
</dbReference>
<evidence type="ECO:0000256" key="8">
    <source>
        <dbReference type="SAM" id="Phobius"/>
    </source>
</evidence>
<dbReference type="NCBIfam" id="TIGR00801">
    <property type="entry name" value="ncs2"/>
    <property type="match status" value="1"/>
</dbReference>
<feature type="transmembrane region" description="Helical" evidence="8">
    <location>
        <begin position="88"/>
        <end position="107"/>
    </location>
</feature>
<sequence>MAEPKETILVSEKTNALFDYDAVPSLIEVVPLGLQHVIAAVVGIVTPGLMIAQACNLSASDTTLIIQTSLIFAGVATLIQLFPVFRYFGARLPVMMGASFAYVPVLITMGANYGIATIFGSQIFGGLAVIFIGLVIKKIRVFFPPIVTGTVILSIGMSLFPVAVGYMAGGVSSSEYGSMKNWLVAIITFIIVFYLNSFGKGFLKLSSILVGMVVGYLISLPLGMVSFESVKEAGMFQMIRPLHFGLNFNFVQIFTLILLIFVDTVQAIGQFTATTVGAMDRQPTDRELSGGILGKGLAVFLGGFFGGVPISTFGQNVGLVISTKAINKYILTFTSAILIIAGFVPKIASLLTSIPYAVIGGATISVFATIALTGIQTIANEKLTSQNATIVGLSLALGTGVALSANSLQGFPEWFQTIFGESEVILTAIMAILLNIIFNRPKLKK</sequence>
<feature type="transmembrane region" description="Helical" evidence="8">
    <location>
        <begin position="114"/>
        <end position="136"/>
    </location>
</feature>
<keyword evidence="7 8" id="KW-0472">Membrane</keyword>
<evidence type="ECO:0000313" key="10">
    <source>
        <dbReference type="Proteomes" id="UP000774130"/>
    </source>
</evidence>
<dbReference type="RefSeq" id="WP_218324734.1">
    <property type="nucleotide sequence ID" value="NZ_JAHUZB010000001.1"/>
</dbReference>
<feature type="transmembrane region" description="Helical" evidence="8">
    <location>
        <begin position="33"/>
        <end position="52"/>
    </location>
</feature>
<protein>
    <submittedName>
        <fullName evidence="9">Purine permease</fullName>
    </submittedName>
</protein>
<feature type="transmembrane region" description="Helical" evidence="8">
    <location>
        <begin position="64"/>
        <end position="82"/>
    </location>
</feature>
<evidence type="ECO:0000256" key="1">
    <source>
        <dbReference type="ARBA" id="ARBA00004651"/>
    </source>
</evidence>
<keyword evidence="4" id="KW-1003">Cell membrane</keyword>